<feature type="region of interest" description="Disordered" evidence="1">
    <location>
        <begin position="1"/>
        <end position="23"/>
    </location>
</feature>
<evidence type="ECO:0000313" key="3">
    <source>
        <dbReference type="Proteomes" id="UP001178461"/>
    </source>
</evidence>
<keyword evidence="3" id="KW-1185">Reference proteome</keyword>
<dbReference type="EMBL" id="OX395140">
    <property type="protein sequence ID" value="CAI5794124.1"/>
    <property type="molecule type" value="Genomic_DNA"/>
</dbReference>
<feature type="region of interest" description="Disordered" evidence="1">
    <location>
        <begin position="115"/>
        <end position="139"/>
    </location>
</feature>
<dbReference type="PANTHER" id="PTHR28617">
    <property type="entry name" value="CILIA- AND FLAGELLA-ASSOCIATED PROTEIN 77"/>
    <property type="match status" value="1"/>
</dbReference>
<protein>
    <submittedName>
        <fullName evidence="2">Uncharacterized protein</fullName>
    </submittedName>
</protein>
<dbReference type="PANTHER" id="PTHR28617:SF1">
    <property type="entry name" value="CILIA- AND FLAGELLA-ASSOCIATED PROTEIN 77"/>
    <property type="match status" value="1"/>
</dbReference>
<dbReference type="InterPro" id="IPR029147">
    <property type="entry name" value="CFAP77"/>
</dbReference>
<reference evidence="2" key="1">
    <citation type="submission" date="2022-12" db="EMBL/GenBank/DDBJ databases">
        <authorList>
            <person name="Alioto T."/>
            <person name="Alioto T."/>
            <person name="Gomez Garrido J."/>
        </authorList>
    </citation>
    <scope>NUCLEOTIDE SEQUENCE</scope>
</reference>
<accession>A0AA35PN11</accession>
<evidence type="ECO:0000256" key="1">
    <source>
        <dbReference type="SAM" id="MobiDB-lite"/>
    </source>
</evidence>
<dbReference type="Pfam" id="PF14825">
    <property type="entry name" value="CFAP77"/>
    <property type="match status" value="1"/>
</dbReference>
<proteinExistence type="predicted"/>
<evidence type="ECO:0000313" key="2">
    <source>
        <dbReference type="EMBL" id="CAI5794124.1"/>
    </source>
</evidence>
<dbReference type="AlphaFoldDB" id="A0AA35PN11"/>
<gene>
    <name evidence="2" type="ORF">PODLI_1B028563</name>
</gene>
<name>A0AA35PN11_9SAUR</name>
<dbReference type="Proteomes" id="UP001178461">
    <property type="component" value="Chromosome Z"/>
</dbReference>
<sequence>MAAAIPEQKTAQKVRLPRRRSVSQICPPPRRPMTLAELHPGCENERLGVARESMLQNHLIAKPELGKPRRSCYTLPGYAFSYGLYLHGLDGGVAEGPPRHSLICCSTNTKRCGWTSREPSSKPRRQKKSRRNAEERHMTHARRCSGDSCLRCRQILFGKCPTFRRYVHTSPPSKTRNRTRGL</sequence>
<organism evidence="2 3">
    <name type="scientific">Podarcis lilfordi</name>
    <name type="common">Lilford's wall lizard</name>
    <dbReference type="NCBI Taxonomy" id="74358"/>
    <lineage>
        <taxon>Eukaryota</taxon>
        <taxon>Metazoa</taxon>
        <taxon>Chordata</taxon>
        <taxon>Craniata</taxon>
        <taxon>Vertebrata</taxon>
        <taxon>Euteleostomi</taxon>
        <taxon>Lepidosauria</taxon>
        <taxon>Squamata</taxon>
        <taxon>Bifurcata</taxon>
        <taxon>Unidentata</taxon>
        <taxon>Episquamata</taxon>
        <taxon>Laterata</taxon>
        <taxon>Lacertibaenia</taxon>
        <taxon>Lacertidae</taxon>
        <taxon>Podarcis</taxon>
    </lineage>
</organism>